<reference evidence="7" key="1">
    <citation type="submission" date="2020-07" db="EMBL/GenBank/DDBJ databases">
        <title>Genomic analysis of a strain of Sedimentibacter Hydroxybenzoicus DSM7310.</title>
        <authorList>
            <person name="Ma S."/>
        </authorList>
    </citation>
    <scope>NUCLEOTIDE SEQUENCE</scope>
    <source>
        <strain evidence="7">DSM 7310</strain>
    </source>
</reference>
<organism evidence="7 8">
    <name type="scientific">Sedimentibacter hydroxybenzoicus DSM 7310</name>
    <dbReference type="NCBI Taxonomy" id="1123245"/>
    <lineage>
        <taxon>Bacteria</taxon>
        <taxon>Bacillati</taxon>
        <taxon>Bacillota</taxon>
        <taxon>Tissierellia</taxon>
        <taxon>Sedimentibacter</taxon>
    </lineage>
</organism>
<evidence type="ECO:0000256" key="1">
    <source>
        <dbReference type="ARBA" id="ARBA00004651"/>
    </source>
</evidence>
<evidence type="ECO:0000256" key="3">
    <source>
        <dbReference type="ARBA" id="ARBA00022692"/>
    </source>
</evidence>
<keyword evidence="3 6" id="KW-0812">Transmembrane</keyword>
<name>A0A974GXI0_SEDHY</name>
<evidence type="ECO:0000256" key="5">
    <source>
        <dbReference type="ARBA" id="ARBA00023136"/>
    </source>
</evidence>
<evidence type="ECO:0000256" key="2">
    <source>
        <dbReference type="ARBA" id="ARBA00022475"/>
    </source>
</evidence>
<dbReference type="InterPro" id="IPR005538">
    <property type="entry name" value="LrgA/CidA"/>
</dbReference>
<protein>
    <submittedName>
        <fullName evidence="7">CidA/LrgA family protein</fullName>
    </submittedName>
</protein>
<proteinExistence type="predicted"/>
<dbReference type="PANTHER" id="PTHR33931:SF2">
    <property type="entry name" value="HOLIN-LIKE PROTEIN CIDA"/>
    <property type="match status" value="1"/>
</dbReference>
<dbReference type="Proteomes" id="UP000611629">
    <property type="component" value="Unassembled WGS sequence"/>
</dbReference>
<keyword evidence="5 6" id="KW-0472">Membrane</keyword>
<dbReference type="RefSeq" id="WP_179238792.1">
    <property type="nucleotide sequence ID" value="NZ_JACBNQ010000017.1"/>
</dbReference>
<keyword evidence="2" id="KW-1003">Cell membrane</keyword>
<dbReference type="EMBL" id="JACBNQ010000017">
    <property type="protein sequence ID" value="NYB75085.1"/>
    <property type="molecule type" value="Genomic_DNA"/>
</dbReference>
<dbReference type="GO" id="GO:0005886">
    <property type="term" value="C:plasma membrane"/>
    <property type="evidence" value="ECO:0007669"/>
    <property type="project" value="UniProtKB-SubCell"/>
</dbReference>
<dbReference type="Pfam" id="PF03788">
    <property type="entry name" value="LrgA"/>
    <property type="match status" value="1"/>
</dbReference>
<keyword evidence="4 6" id="KW-1133">Transmembrane helix</keyword>
<comment type="caution">
    <text evidence="7">The sequence shown here is derived from an EMBL/GenBank/DDBJ whole genome shotgun (WGS) entry which is preliminary data.</text>
</comment>
<dbReference type="PANTHER" id="PTHR33931">
    <property type="entry name" value="HOLIN-LIKE PROTEIN CIDA-RELATED"/>
    <property type="match status" value="1"/>
</dbReference>
<evidence type="ECO:0000313" key="8">
    <source>
        <dbReference type="Proteomes" id="UP000611629"/>
    </source>
</evidence>
<accession>A0A974GXI0</accession>
<gene>
    <name evidence="7" type="ORF">HZF24_13130</name>
</gene>
<dbReference type="AlphaFoldDB" id="A0A974GXI0"/>
<feature type="transmembrane region" description="Helical" evidence="6">
    <location>
        <begin position="59"/>
        <end position="78"/>
    </location>
</feature>
<sequence>MKHIKQFAIILLITFLGESLHKFISLPIPSSIYGLLIMLICLQTKILKLEQVKEAGNFLLEIMPVMFIPSAVGLIKIWSSITNVVIPIVFVVLFTTILVMVTTGKMADFIISRNRGEDK</sequence>
<comment type="subcellular location">
    <subcellularLocation>
        <location evidence="1">Cell membrane</location>
        <topology evidence="1">Multi-pass membrane protein</topology>
    </subcellularLocation>
</comment>
<feature type="transmembrane region" description="Helical" evidence="6">
    <location>
        <begin position="30"/>
        <end position="47"/>
    </location>
</feature>
<evidence type="ECO:0000313" key="7">
    <source>
        <dbReference type="EMBL" id="NYB75085.1"/>
    </source>
</evidence>
<evidence type="ECO:0000256" key="4">
    <source>
        <dbReference type="ARBA" id="ARBA00022989"/>
    </source>
</evidence>
<keyword evidence="8" id="KW-1185">Reference proteome</keyword>
<evidence type="ECO:0000256" key="6">
    <source>
        <dbReference type="SAM" id="Phobius"/>
    </source>
</evidence>
<feature type="transmembrane region" description="Helical" evidence="6">
    <location>
        <begin position="84"/>
        <end position="103"/>
    </location>
</feature>